<evidence type="ECO:0000256" key="4">
    <source>
        <dbReference type="ARBA" id="ARBA00022989"/>
    </source>
</evidence>
<dbReference type="Proteomes" id="UP000032431">
    <property type="component" value="Chromosome I"/>
</dbReference>
<dbReference type="AlphaFoldDB" id="A0A078KQ48"/>
<dbReference type="PATRIC" id="fig|29343.3.peg.144"/>
<comment type="similarity">
    <text evidence="2">Belongs to the autoinducer-2 exporter (AI-2E) (TC 2.A.86) family.</text>
</comment>
<dbReference type="KEGG" id="ccel:CCDG5_0141"/>
<dbReference type="InterPro" id="IPR014227">
    <property type="entry name" value="YtvI-like"/>
</dbReference>
<dbReference type="GO" id="GO:0055085">
    <property type="term" value="P:transmembrane transport"/>
    <property type="evidence" value="ECO:0007669"/>
    <property type="project" value="TreeGrafter"/>
</dbReference>
<protein>
    <submittedName>
        <fullName evidence="7">Putative membrane protein</fullName>
    </submittedName>
</protein>
<evidence type="ECO:0000256" key="6">
    <source>
        <dbReference type="SAM" id="Phobius"/>
    </source>
</evidence>
<evidence type="ECO:0000256" key="1">
    <source>
        <dbReference type="ARBA" id="ARBA00004141"/>
    </source>
</evidence>
<feature type="transmembrane region" description="Helical" evidence="6">
    <location>
        <begin position="12"/>
        <end position="29"/>
    </location>
</feature>
<name>A0A078KQ48_9FIRM</name>
<feature type="transmembrane region" description="Helical" evidence="6">
    <location>
        <begin position="66"/>
        <end position="91"/>
    </location>
</feature>
<reference evidence="8" key="1">
    <citation type="submission" date="2014-07" db="EMBL/GenBank/DDBJ databases">
        <authorList>
            <person name="Wibberg D."/>
        </authorList>
    </citation>
    <scope>NUCLEOTIDE SEQUENCE [LARGE SCALE GENOMIC DNA]</scope>
    <source>
        <strain evidence="8">DG5</strain>
    </source>
</reference>
<keyword evidence="5 6" id="KW-0472">Membrane</keyword>
<evidence type="ECO:0000313" key="7">
    <source>
        <dbReference type="EMBL" id="CDZ23285.1"/>
    </source>
</evidence>
<feature type="transmembrane region" description="Helical" evidence="6">
    <location>
        <begin position="322"/>
        <end position="344"/>
    </location>
</feature>
<dbReference type="STRING" id="29343.CCDG5_0141"/>
<feature type="transmembrane region" description="Helical" evidence="6">
    <location>
        <begin position="168"/>
        <end position="187"/>
    </location>
</feature>
<keyword evidence="3 6" id="KW-0812">Transmembrane</keyword>
<evidence type="ECO:0000256" key="2">
    <source>
        <dbReference type="ARBA" id="ARBA00009773"/>
    </source>
</evidence>
<feature type="transmembrane region" description="Helical" evidence="6">
    <location>
        <begin position="223"/>
        <end position="242"/>
    </location>
</feature>
<proteinExistence type="inferred from homology"/>
<feature type="transmembrane region" description="Helical" evidence="6">
    <location>
        <begin position="35"/>
        <end position="54"/>
    </location>
</feature>
<organism evidence="7 8">
    <name type="scientific">[Clostridium] cellulosi</name>
    <dbReference type="NCBI Taxonomy" id="29343"/>
    <lineage>
        <taxon>Bacteria</taxon>
        <taxon>Bacillati</taxon>
        <taxon>Bacillota</taxon>
        <taxon>Clostridia</taxon>
        <taxon>Eubacteriales</taxon>
        <taxon>Oscillospiraceae</taxon>
        <taxon>Oscillospiraceae incertae sedis</taxon>
    </lineage>
</organism>
<keyword evidence="8" id="KW-1185">Reference proteome</keyword>
<dbReference type="GO" id="GO:0016020">
    <property type="term" value="C:membrane"/>
    <property type="evidence" value="ECO:0007669"/>
    <property type="project" value="UniProtKB-SubCell"/>
</dbReference>
<evidence type="ECO:0000256" key="3">
    <source>
        <dbReference type="ARBA" id="ARBA00022692"/>
    </source>
</evidence>
<evidence type="ECO:0000256" key="5">
    <source>
        <dbReference type="ARBA" id="ARBA00023136"/>
    </source>
</evidence>
<dbReference type="Pfam" id="PF01594">
    <property type="entry name" value="AI-2E_transport"/>
    <property type="match status" value="1"/>
</dbReference>
<accession>A0A078KQ48</accession>
<sequence length="357" mass="39617">MSDNSKRKVNFLINCAFFAILVVIIYFAVKYVLGWVMPFIIGFILAAVVQRPARYLHEKKHANMKACSVVGVLLLTALLIVIMGFCLFKLFRWTSDGAQSLPAIIDSLTSLLKSISENISPLMTRLQKSTGMKFDTSLSGISQQLLRLSQLPDWAAGVLHDFVSSLPIFIFDLIITIVAGCFIAADYQRVKQTLFRSLPERYRETARELKNFFLNTVTKLVKAYLKLMVITFVELSIGLMLLGIPNAIVISAVIALVDIMPVLGTGTVMIPWAIIEFLAGKFYLGAGLAIVYAIISVVRNIIEPRLVGNHIGLHPLVTLLAMVIGLKALGFAGMIFFPIGILILKHLYDSGIIRLWR</sequence>
<dbReference type="NCBIfam" id="TIGR02872">
    <property type="entry name" value="spore_ytvI"/>
    <property type="match status" value="1"/>
</dbReference>
<keyword evidence="4 6" id="KW-1133">Transmembrane helix</keyword>
<dbReference type="PANTHER" id="PTHR21716">
    <property type="entry name" value="TRANSMEMBRANE PROTEIN"/>
    <property type="match status" value="1"/>
</dbReference>
<dbReference type="HOGENOM" id="CLU_031275_4_0_9"/>
<evidence type="ECO:0000313" key="8">
    <source>
        <dbReference type="Proteomes" id="UP000032431"/>
    </source>
</evidence>
<gene>
    <name evidence="7" type="ORF">CCDG5_0141</name>
</gene>
<dbReference type="PANTHER" id="PTHR21716:SF68">
    <property type="entry name" value="TRANSPORT PROTEIN YTVI-RELATED"/>
    <property type="match status" value="1"/>
</dbReference>
<feature type="transmembrane region" description="Helical" evidence="6">
    <location>
        <begin position="248"/>
        <end position="275"/>
    </location>
</feature>
<dbReference type="InterPro" id="IPR002549">
    <property type="entry name" value="AI-2E-like"/>
</dbReference>
<dbReference type="EMBL" id="LM995447">
    <property type="protein sequence ID" value="CDZ23285.1"/>
    <property type="molecule type" value="Genomic_DNA"/>
</dbReference>
<comment type="subcellular location">
    <subcellularLocation>
        <location evidence="1">Membrane</location>
        <topology evidence="1">Multi-pass membrane protein</topology>
    </subcellularLocation>
</comment>
<feature type="transmembrane region" description="Helical" evidence="6">
    <location>
        <begin position="282"/>
        <end position="302"/>
    </location>
</feature>